<dbReference type="Proteomes" id="UP000005332">
    <property type="component" value="Unassembled WGS sequence"/>
</dbReference>
<reference evidence="1 2" key="1">
    <citation type="submission" date="2011-06" db="EMBL/GenBank/DDBJ databases">
        <authorList>
            <person name="Muzny D."/>
            <person name="Qin X."/>
            <person name="Deng J."/>
            <person name="Jiang H."/>
            <person name="Liu Y."/>
            <person name="Qu J."/>
            <person name="Song X.-Z."/>
            <person name="Zhang L."/>
            <person name="Thornton R."/>
            <person name="Coyle M."/>
            <person name="Francisco L."/>
            <person name="Jackson L."/>
            <person name="Javaid M."/>
            <person name="Korchina V."/>
            <person name="Kovar C."/>
            <person name="Mata R."/>
            <person name="Mathew T."/>
            <person name="Ngo R."/>
            <person name="Nguyen L."/>
            <person name="Nguyen N."/>
            <person name="Okwuonu G."/>
            <person name="Ongeri F."/>
            <person name="Pham C."/>
            <person name="Simmons D."/>
            <person name="Wilczek-Boney K."/>
            <person name="Hale W."/>
            <person name="Jakkamsetti A."/>
            <person name="Pham P."/>
            <person name="Ruth R."/>
            <person name="San Lucas F."/>
            <person name="Warren J."/>
            <person name="Zhang J."/>
            <person name="Zhao Z."/>
            <person name="Zhou C."/>
            <person name="Zhu D."/>
            <person name="Lee S."/>
            <person name="Bess C."/>
            <person name="Blankenburg K."/>
            <person name="Forbes L."/>
            <person name="Fu Q."/>
            <person name="Gubbala S."/>
            <person name="Hirani K."/>
            <person name="Jayaseelan J.C."/>
            <person name="Lara F."/>
            <person name="Munidasa M."/>
            <person name="Palculict T."/>
            <person name="Patil S."/>
            <person name="Pu L.-L."/>
            <person name="Saada N."/>
            <person name="Tang L."/>
            <person name="Weissenberger G."/>
            <person name="Zhu Y."/>
            <person name="Hemphill L."/>
            <person name="Shang Y."/>
            <person name="Youmans B."/>
            <person name="Ayvaz T."/>
            <person name="Ross M."/>
            <person name="Santibanez J."/>
            <person name="Aqrawi P."/>
            <person name="Gross S."/>
            <person name="Joshi V."/>
            <person name="Fowler G."/>
            <person name="Nazareth L."/>
            <person name="Reid J."/>
            <person name="Worley K."/>
            <person name="Petrosino J."/>
            <person name="Highlander S."/>
            <person name="Gibbs R."/>
        </authorList>
    </citation>
    <scope>NUCLEOTIDE SEQUENCE [LARGE SCALE GENOMIC DNA]</scope>
    <source>
        <strain evidence="1 2">ATCC 25577</strain>
    </source>
</reference>
<dbReference type="EMBL" id="AGBA01000003">
    <property type="protein sequence ID" value="EGY79149.1"/>
    <property type="molecule type" value="Genomic_DNA"/>
</dbReference>
<accession>G4CUK8</accession>
<evidence type="ECO:0000313" key="2">
    <source>
        <dbReference type="Proteomes" id="UP000005332"/>
    </source>
</evidence>
<organism evidence="1 2">
    <name type="scientific">Cutibacterium avidum ATCC 25577</name>
    <dbReference type="NCBI Taxonomy" id="997355"/>
    <lineage>
        <taxon>Bacteria</taxon>
        <taxon>Bacillati</taxon>
        <taxon>Actinomycetota</taxon>
        <taxon>Actinomycetes</taxon>
        <taxon>Propionibacteriales</taxon>
        <taxon>Propionibacteriaceae</taxon>
        <taxon>Cutibacterium</taxon>
    </lineage>
</organism>
<gene>
    <name evidence="1" type="ORF">HMPREF9153_0215</name>
</gene>
<evidence type="ECO:0000313" key="1">
    <source>
        <dbReference type="EMBL" id="EGY79149.1"/>
    </source>
</evidence>
<dbReference type="HOGENOM" id="CLU_3275114_0_0_11"/>
<comment type="caution">
    <text evidence="1">The sequence shown here is derived from an EMBL/GenBank/DDBJ whole genome shotgun (WGS) entry which is preliminary data.</text>
</comment>
<name>G4CUK8_9ACTN</name>
<sequence length="41" mass="4570">MMVDLPGSPRGKATAGRTYMWAGHERPAHVVEMRAQNSEML</sequence>
<protein>
    <submittedName>
        <fullName evidence="1">Uncharacterized protein</fullName>
    </submittedName>
</protein>
<keyword evidence="2" id="KW-1185">Reference proteome</keyword>
<proteinExistence type="predicted"/>
<dbReference type="AlphaFoldDB" id="G4CUK8"/>